<evidence type="ECO:0000256" key="1">
    <source>
        <dbReference type="SAM" id="MobiDB-lite"/>
    </source>
</evidence>
<feature type="region of interest" description="Disordered" evidence="1">
    <location>
        <begin position="609"/>
        <end position="637"/>
    </location>
</feature>
<protein>
    <submittedName>
        <fullName evidence="2">Uncharacterized protein</fullName>
    </submittedName>
</protein>
<evidence type="ECO:0000313" key="2">
    <source>
        <dbReference type="EMBL" id="ROT66333.1"/>
    </source>
</evidence>
<name>A0A423SQ63_PENVA</name>
<dbReference type="Proteomes" id="UP000283509">
    <property type="component" value="Unassembled WGS sequence"/>
</dbReference>
<sequence length="637" mass="69472">MERSGVGSGEKELGYCRQKDDGSLSPRFLGRPRPSLALPLASLAALASSRFLPALAFPVLVRPLASLARPSLPPRSALAIPSPRDLVPRPALAFHHLPLLVARPSLPQRFIVITLSPFVLAALRFPVAGSLTVAGPRSPRRRFLARLAFPLAPSLPLSSPPRSHFASSRRPLRFASPPSVSLRPPFWLPLASRSPRPAEASLAVSTRLSLLLSRPLLAFPSGRSRLRGPPSLSWPDALRFPRPLIASSSAHALYRRARVGPSSRLHRVALSVHRPSFRPRPLLASPCGRRVAFARPIVPSVPASRSLAALAIARFLNHGPRLPLAAHMLPVARPPFTSCTASFPLSRSASLAASHAPLASLVPPSAAHRFPRVARSLFPSPPSAFNPRPPSGFRLARIAFPVPRALAIPRRLPSRTALRSTLLFPRAAPASGWPPSLPCGPPWLPLAPSPRFFPWGSRPQVRDSRPRAAIRAIPLAALELPRRWNMDRSLARPRFSSRPRFTLAPSRYPLASSLGRLRFPRPLLCLSRGRPRFRPARPLPSPASLSRPPSHSLALSHLHRRLAYPSPARSPRPPSLPRRTSRFPLTGLRARRSRFPWAALASRGPPSLPLAARFPRPPPTLPLARRFSRRGFGPPAA</sequence>
<proteinExistence type="predicted"/>
<gene>
    <name evidence="2" type="ORF">C7M84_015647</name>
</gene>
<organism evidence="2 3">
    <name type="scientific">Penaeus vannamei</name>
    <name type="common">Whiteleg shrimp</name>
    <name type="synonym">Litopenaeus vannamei</name>
    <dbReference type="NCBI Taxonomy" id="6689"/>
    <lineage>
        <taxon>Eukaryota</taxon>
        <taxon>Metazoa</taxon>
        <taxon>Ecdysozoa</taxon>
        <taxon>Arthropoda</taxon>
        <taxon>Crustacea</taxon>
        <taxon>Multicrustacea</taxon>
        <taxon>Malacostraca</taxon>
        <taxon>Eumalacostraca</taxon>
        <taxon>Eucarida</taxon>
        <taxon>Decapoda</taxon>
        <taxon>Dendrobranchiata</taxon>
        <taxon>Penaeoidea</taxon>
        <taxon>Penaeidae</taxon>
        <taxon>Penaeus</taxon>
    </lineage>
</organism>
<accession>A0A423SQ63</accession>
<dbReference type="AlphaFoldDB" id="A0A423SQ63"/>
<keyword evidence="3" id="KW-1185">Reference proteome</keyword>
<evidence type="ECO:0000313" key="3">
    <source>
        <dbReference type="Proteomes" id="UP000283509"/>
    </source>
</evidence>
<comment type="caution">
    <text evidence="2">The sequence shown here is derived from an EMBL/GenBank/DDBJ whole genome shotgun (WGS) entry which is preliminary data.</text>
</comment>
<reference evidence="2 3" key="1">
    <citation type="submission" date="2018-04" db="EMBL/GenBank/DDBJ databases">
        <authorList>
            <person name="Zhang X."/>
            <person name="Yuan J."/>
            <person name="Li F."/>
            <person name="Xiang J."/>
        </authorList>
    </citation>
    <scope>NUCLEOTIDE SEQUENCE [LARGE SCALE GENOMIC DNA]</scope>
    <source>
        <tissue evidence="2">Muscle</tissue>
    </source>
</reference>
<feature type="region of interest" description="Disordered" evidence="1">
    <location>
        <begin position="564"/>
        <end position="585"/>
    </location>
</feature>
<dbReference type="EMBL" id="QCYY01002957">
    <property type="protein sequence ID" value="ROT66333.1"/>
    <property type="molecule type" value="Genomic_DNA"/>
</dbReference>
<reference evidence="2 3" key="2">
    <citation type="submission" date="2019-01" db="EMBL/GenBank/DDBJ databases">
        <title>The decoding of complex shrimp genome reveals the adaptation for benthos swimmer, frequently molting mechanism and breeding impact on genome.</title>
        <authorList>
            <person name="Sun Y."/>
            <person name="Gao Y."/>
            <person name="Yu Y."/>
        </authorList>
    </citation>
    <scope>NUCLEOTIDE SEQUENCE [LARGE SCALE GENOMIC DNA]</scope>
    <source>
        <tissue evidence="2">Muscle</tissue>
    </source>
</reference>